<keyword evidence="1" id="KW-0805">Transcription regulation</keyword>
<evidence type="ECO:0000259" key="4">
    <source>
        <dbReference type="PROSITE" id="PS01124"/>
    </source>
</evidence>
<accession>A0ABV3AKS7</accession>
<dbReference type="PRINTS" id="PR00032">
    <property type="entry name" value="HTHARAC"/>
</dbReference>
<dbReference type="Proteomes" id="UP001551011">
    <property type="component" value="Unassembled WGS sequence"/>
</dbReference>
<name>A0ABV3AKS7_9ACTN</name>
<feature type="domain" description="HTH araC/xylS-type" evidence="4">
    <location>
        <begin position="218"/>
        <end position="318"/>
    </location>
</feature>
<sequence>MLPDPSTALHTTDSVPAHRRRTYWREVLSQTFGAVDISVPEEVYSGTVRTSSLGPIRGVTVEGDPMQTLRTRRLITGSTNDNHVVVMLLSRGDARVEQDTRDVHVRSGALFVYDRARPLRLTFPEPFQTKSLVLPRHVLELGESDLRQITAAPFGRESALGALLTPLLSRLVETAAMYPERTGESIARNVVDMVQTLAEERLGKSSTDTPTATRMFLLRIRAYIDQHLSDRDLTPDAIARAHHISVRYLHKLFELENVTVSRWIQKRRLEHCRRDLTRRSAELTIAAVAHRWGFTSASHFSRVFRATYGVSPAEWRNSAVLGATVSATPQG</sequence>
<evidence type="ECO:0000313" key="6">
    <source>
        <dbReference type="Proteomes" id="UP001551011"/>
    </source>
</evidence>
<keyword evidence="6" id="KW-1185">Reference proteome</keyword>
<dbReference type="InterPro" id="IPR020449">
    <property type="entry name" value="Tscrpt_reg_AraC-type_HTH"/>
</dbReference>
<dbReference type="RefSeq" id="WP_030940702.1">
    <property type="nucleotide sequence ID" value="NZ_JBEXDP010000079.1"/>
</dbReference>
<dbReference type="InterPro" id="IPR035418">
    <property type="entry name" value="AraC-bd_2"/>
</dbReference>
<dbReference type="Pfam" id="PF12833">
    <property type="entry name" value="HTH_18"/>
    <property type="match status" value="1"/>
</dbReference>
<comment type="caution">
    <text evidence="5">The sequence shown here is derived from an EMBL/GenBank/DDBJ whole genome shotgun (WGS) entry which is preliminary data.</text>
</comment>
<reference evidence="5 6" key="1">
    <citation type="submission" date="2024-06" db="EMBL/GenBank/DDBJ databases">
        <title>The Natural Products Discovery Center: Release of the First 8490 Sequenced Strains for Exploring Actinobacteria Biosynthetic Diversity.</title>
        <authorList>
            <person name="Kalkreuter E."/>
            <person name="Kautsar S.A."/>
            <person name="Yang D."/>
            <person name="Bader C.D."/>
            <person name="Teijaro C.N."/>
            <person name="Fluegel L."/>
            <person name="Davis C.M."/>
            <person name="Simpson J.R."/>
            <person name="Lauterbach L."/>
            <person name="Steele A.D."/>
            <person name="Gui C."/>
            <person name="Meng S."/>
            <person name="Li G."/>
            <person name="Viehrig K."/>
            <person name="Ye F."/>
            <person name="Su P."/>
            <person name="Kiefer A.F."/>
            <person name="Nichols A."/>
            <person name="Cepeda A.J."/>
            <person name="Yan W."/>
            <person name="Fan B."/>
            <person name="Jiang Y."/>
            <person name="Adhikari A."/>
            <person name="Zheng C.-J."/>
            <person name="Schuster L."/>
            <person name="Cowan T.M."/>
            <person name="Smanski M.J."/>
            <person name="Chevrette M.G."/>
            <person name="De Carvalho L.P.S."/>
            <person name="Shen B."/>
        </authorList>
    </citation>
    <scope>NUCLEOTIDE SEQUENCE [LARGE SCALE GENOMIC DNA]</scope>
    <source>
        <strain evidence="5 6">NPDC020594</strain>
    </source>
</reference>
<dbReference type="Pfam" id="PF14525">
    <property type="entry name" value="AraC_binding_2"/>
    <property type="match status" value="1"/>
</dbReference>
<gene>
    <name evidence="5" type="ORF">AB0H04_37975</name>
</gene>
<evidence type="ECO:0000256" key="2">
    <source>
        <dbReference type="ARBA" id="ARBA00023125"/>
    </source>
</evidence>
<dbReference type="EMBL" id="JBFAEG010000037">
    <property type="protein sequence ID" value="MEU5712554.1"/>
    <property type="molecule type" value="Genomic_DNA"/>
</dbReference>
<evidence type="ECO:0000256" key="1">
    <source>
        <dbReference type="ARBA" id="ARBA00023015"/>
    </source>
</evidence>
<organism evidence="5 6">
    <name type="scientific">Streptomyces flaveolus</name>
    <dbReference type="NCBI Taxonomy" id="67297"/>
    <lineage>
        <taxon>Bacteria</taxon>
        <taxon>Bacillati</taxon>
        <taxon>Actinomycetota</taxon>
        <taxon>Actinomycetes</taxon>
        <taxon>Kitasatosporales</taxon>
        <taxon>Streptomycetaceae</taxon>
        <taxon>Streptomyces</taxon>
    </lineage>
</organism>
<dbReference type="InterPro" id="IPR009057">
    <property type="entry name" value="Homeodomain-like_sf"/>
</dbReference>
<protein>
    <submittedName>
        <fullName evidence="5">Helix-turn-helix domain-containing protein</fullName>
    </submittedName>
</protein>
<keyword evidence="3" id="KW-0804">Transcription</keyword>
<dbReference type="PANTHER" id="PTHR46796:SF6">
    <property type="entry name" value="ARAC SUBFAMILY"/>
    <property type="match status" value="1"/>
</dbReference>
<dbReference type="SUPFAM" id="SSF46689">
    <property type="entry name" value="Homeodomain-like"/>
    <property type="match status" value="1"/>
</dbReference>
<dbReference type="InterPro" id="IPR050204">
    <property type="entry name" value="AraC_XylS_family_regulators"/>
</dbReference>
<evidence type="ECO:0000313" key="5">
    <source>
        <dbReference type="EMBL" id="MEU5712554.1"/>
    </source>
</evidence>
<dbReference type="InterPro" id="IPR018060">
    <property type="entry name" value="HTH_AraC"/>
</dbReference>
<keyword evidence="2" id="KW-0238">DNA-binding</keyword>
<dbReference type="Gene3D" id="1.10.10.60">
    <property type="entry name" value="Homeodomain-like"/>
    <property type="match status" value="1"/>
</dbReference>
<evidence type="ECO:0000256" key="3">
    <source>
        <dbReference type="ARBA" id="ARBA00023163"/>
    </source>
</evidence>
<dbReference type="PROSITE" id="PS01124">
    <property type="entry name" value="HTH_ARAC_FAMILY_2"/>
    <property type="match status" value="1"/>
</dbReference>
<proteinExistence type="predicted"/>
<dbReference type="SMART" id="SM00342">
    <property type="entry name" value="HTH_ARAC"/>
    <property type="match status" value="1"/>
</dbReference>
<dbReference type="PANTHER" id="PTHR46796">
    <property type="entry name" value="HTH-TYPE TRANSCRIPTIONAL ACTIVATOR RHAS-RELATED"/>
    <property type="match status" value="1"/>
</dbReference>